<dbReference type="InterPro" id="IPR001155">
    <property type="entry name" value="OxRdtase_FMN_N"/>
</dbReference>
<dbReference type="InterPro" id="IPR045247">
    <property type="entry name" value="Oye-like"/>
</dbReference>
<dbReference type="CDD" id="cd02933">
    <property type="entry name" value="OYE_like_FMN"/>
    <property type="match status" value="3"/>
</dbReference>
<dbReference type="EMBL" id="MPUK01000007">
    <property type="protein sequence ID" value="ONH66323.1"/>
    <property type="molecule type" value="Genomic_DNA"/>
</dbReference>
<protein>
    <submittedName>
        <fullName evidence="5">NADPH dehydrogenase 3</fullName>
    </submittedName>
</protein>
<feature type="domain" description="NADH:flavin oxidoreductase/NADH oxidase N-terminal" evidence="4">
    <location>
        <begin position="824"/>
        <end position="1173"/>
    </location>
</feature>
<keyword evidence="3" id="KW-0288">FMN</keyword>
<evidence type="ECO:0000313" key="6">
    <source>
        <dbReference type="Proteomes" id="UP000189513"/>
    </source>
</evidence>
<sequence>MSFSTRLTPIPLKNTDLFKPVKIGSIELDHRVVLAPLTRFRNDDAGVPTEIMAEYYSQRSSRPGTLIITEATFISKQAGGYPHAPGIWSKDQVEGWKKVHEAVHKNKSYSFQQLWAIGRQSNPEQLKKEGSPFVSASDIYMDDASKKAALEAGNELRALSKDEIKQYIKDYVTAAKNSLEAGADGVELHSANGYLLNQFLDSLSNKRTDEYGGSIENRARFTLEVVDALIEAVGADKVGIRLSPFGTFGTMSGTSDPLYLSVYAYVVGQLELRAQKGNRLAYIHVVEPRVANLAFQEGEGISDGSSDFIYDIWKGPVIRAGDYALNPKLAAEHASKGSTLIAYGRMFIANPDLPDRLYNGWDLNEYNRGTFYSPGPVGYTDLPTYEEAKKQQEEGFEPVALKDTNVFKPIKVGNIELKHRIALAPLTRLRNTNNLPGQWSVEYYDQRSKYPGTLIITEGTLISPEYGSGPPNVPEISTDEQVEAWKPIHDKIHENGSYSFQQLWALGRQSYPQILKQRGLQFISASDGVYMDEETEKAAKEFGTPLHGLTKAEIKECVEHYVRAAKNSLKSGADGVELHSGNGYLLNQFIDPMSNKRTDEYGGSIENRARLTLEVLDALIDAVGPDKVGIRFSPWGTFGDMTGHKDPTIFAQYAYLIAEIENRARKGKKIAYIHLIEPRVPDMSYAEGEYTVPTGSNDFIYSIWNGTVIRAGDYALHPEQAKIDTEKHETLLAYGRMFISNPDLPKRLYEGQKLTQYGRGHFHSAEPYGYIDYPTYEEIEKNGFPQREKKEDGPGYTEALKAGHINTMAFNEDFKPIPLKDTPLLTPITVGAVTLQNRIAYSPCNRLRNPNYIPSDLTVEYYAQRAMTHGTLLIAEGTAVSPSAGGYPGAPGIWSDEQIAAWRRVFDGVHARGSFIFHQIFHMGRQSNSVDLGAKGFKFYGVTDDLYMDEASKTASLAANNPLRGLTRDQIKEVINDHVQAAKNSLKAGSDGIELHAANGFLHNQFLDSTSNQRTDEYGGSIENRARFVLETVDAIVEAIGAEKLGLRISPYGTFGNMSGISDPNYLAQYAYLVGELEKRALKGKRLAYIHILEPRALAAAISDEVDPSLENSTEWSDFIYTVWKGVVIRAGDYGRNPEVAQRHSEKPNTIIAYGRFFISNPDLVERLQHGYKLTAYDRNTFYTHTKDGYTDYKTYKEILADQTVSA</sequence>
<proteinExistence type="inferred from homology"/>
<evidence type="ECO:0000313" key="5">
    <source>
        <dbReference type="EMBL" id="ONH66323.1"/>
    </source>
</evidence>
<dbReference type="FunFam" id="3.20.20.70:FF:000138">
    <property type="entry name" value="NADPH dehydrogenase 1"/>
    <property type="match status" value="3"/>
</dbReference>
<dbReference type="PANTHER" id="PTHR22893">
    <property type="entry name" value="NADH OXIDOREDUCTASE-RELATED"/>
    <property type="match status" value="1"/>
</dbReference>
<keyword evidence="6" id="KW-1185">Reference proteome</keyword>
<comment type="similarity">
    <text evidence="2">Belongs to the NADH:flavin oxidoreductase/NADH oxidase family.</text>
</comment>
<accession>A0A1V2L395</accession>
<evidence type="ECO:0000256" key="2">
    <source>
        <dbReference type="ARBA" id="ARBA00005979"/>
    </source>
</evidence>
<dbReference type="InterPro" id="IPR013785">
    <property type="entry name" value="Aldolase_TIM"/>
</dbReference>
<evidence type="ECO:0000256" key="3">
    <source>
        <dbReference type="ARBA" id="ARBA00022643"/>
    </source>
</evidence>
<evidence type="ECO:0000259" key="4">
    <source>
        <dbReference type="Pfam" id="PF00724"/>
    </source>
</evidence>
<dbReference type="VEuPathDB" id="FungiDB:BON22_3751"/>
<evidence type="ECO:0000256" key="1">
    <source>
        <dbReference type="ARBA" id="ARBA00001917"/>
    </source>
</evidence>
<comment type="cofactor">
    <cofactor evidence="1">
        <name>FMN</name>
        <dbReference type="ChEBI" id="CHEBI:58210"/>
    </cofactor>
</comment>
<name>A0A1V2L395_CYBFA</name>
<dbReference type="SUPFAM" id="SSF51395">
    <property type="entry name" value="FMN-linked oxidoreductases"/>
    <property type="match status" value="3"/>
</dbReference>
<dbReference type="STRING" id="36022.A0A1V2L395"/>
<gene>
    <name evidence="5" type="ORF">BON22_3751</name>
</gene>
<dbReference type="AlphaFoldDB" id="A0A1V2L395"/>
<dbReference type="GO" id="GO:0010181">
    <property type="term" value="F:FMN binding"/>
    <property type="evidence" value="ECO:0007669"/>
    <property type="project" value="InterPro"/>
</dbReference>
<dbReference type="GO" id="GO:0006915">
    <property type="term" value="P:apoptotic process"/>
    <property type="evidence" value="ECO:0007669"/>
    <property type="project" value="UniProtKB-ARBA"/>
</dbReference>
<reference evidence="6" key="1">
    <citation type="journal article" date="2017" name="Genome Announc.">
        <title>Genome sequences of Cyberlindnera fabianii 65, Pichia kudriavzevii 129, and Saccharomyces cerevisiae 131 isolated from fermented masau fruits in Zimbabwe.</title>
        <authorList>
            <person name="van Rijswijck I.M.H."/>
            <person name="Derks M.F.L."/>
            <person name="Abee T."/>
            <person name="de Ridder D."/>
            <person name="Smid E.J."/>
        </authorList>
    </citation>
    <scope>NUCLEOTIDE SEQUENCE [LARGE SCALE GENOMIC DNA]</scope>
    <source>
        <strain evidence="6">65</strain>
    </source>
</reference>
<dbReference type="GO" id="GO:0003959">
    <property type="term" value="F:NADPH dehydrogenase activity"/>
    <property type="evidence" value="ECO:0007669"/>
    <property type="project" value="TreeGrafter"/>
</dbReference>
<organism evidence="5 6">
    <name type="scientific">Cyberlindnera fabianii</name>
    <name type="common">Yeast</name>
    <name type="synonym">Hansenula fabianii</name>
    <dbReference type="NCBI Taxonomy" id="36022"/>
    <lineage>
        <taxon>Eukaryota</taxon>
        <taxon>Fungi</taxon>
        <taxon>Dikarya</taxon>
        <taxon>Ascomycota</taxon>
        <taxon>Saccharomycotina</taxon>
        <taxon>Saccharomycetes</taxon>
        <taxon>Phaffomycetales</taxon>
        <taxon>Phaffomycetaceae</taxon>
        <taxon>Cyberlindnera</taxon>
    </lineage>
</organism>
<dbReference type="Proteomes" id="UP000189513">
    <property type="component" value="Unassembled WGS sequence"/>
</dbReference>
<dbReference type="Pfam" id="PF00724">
    <property type="entry name" value="Oxidored_FMN"/>
    <property type="match status" value="3"/>
</dbReference>
<feature type="domain" description="NADH:flavin oxidoreductase/NADH oxidase N-terminal" evidence="4">
    <location>
        <begin position="16"/>
        <end position="362"/>
    </location>
</feature>
<dbReference type="Gene3D" id="3.20.20.70">
    <property type="entry name" value="Aldolase class I"/>
    <property type="match status" value="3"/>
</dbReference>
<dbReference type="PANTHER" id="PTHR22893:SF91">
    <property type="entry name" value="NADPH DEHYDROGENASE 2-RELATED"/>
    <property type="match status" value="1"/>
</dbReference>
<feature type="domain" description="NADH:flavin oxidoreductase/NADH oxidase N-terminal" evidence="4">
    <location>
        <begin position="406"/>
        <end position="752"/>
    </location>
</feature>
<comment type="caution">
    <text evidence="5">The sequence shown here is derived from an EMBL/GenBank/DDBJ whole genome shotgun (WGS) entry which is preliminary data.</text>
</comment>
<keyword evidence="3" id="KW-0285">Flavoprotein</keyword>